<evidence type="ECO:0000256" key="8">
    <source>
        <dbReference type="ARBA" id="ARBA00038932"/>
    </source>
</evidence>
<accession>K0R230</accession>
<keyword evidence="5" id="KW-0413">Isomerase</keyword>
<dbReference type="OMA" id="YINFFDM"/>
<comment type="catalytic activity">
    <reaction evidence="6">
        <text>3-phenylpyruvate = enol-phenylpyruvate</text>
        <dbReference type="Rhea" id="RHEA:17097"/>
        <dbReference type="ChEBI" id="CHEBI:16815"/>
        <dbReference type="ChEBI" id="CHEBI:18005"/>
        <dbReference type="EC" id="5.3.2.1"/>
    </reaction>
</comment>
<dbReference type="InterPro" id="IPR014347">
    <property type="entry name" value="Tautomerase/MIF_sf"/>
</dbReference>
<evidence type="ECO:0000313" key="14">
    <source>
        <dbReference type="Proteomes" id="UP000266841"/>
    </source>
</evidence>
<keyword evidence="14" id="KW-1185">Reference proteome</keyword>
<evidence type="ECO:0000256" key="9">
    <source>
        <dbReference type="ARBA" id="ARBA00039086"/>
    </source>
</evidence>
<sequence>MSVCDLPGDPSLVLTTNVDLGGAKGDLLSTLSKLVASATGKPESFVAICIRDNACMCFGGSDAPTALGCVYSLGSINLENNSKIQAGVADALSGFAVPEDRIYINFFDMPRECVGWKRATFAG</sequence>
<dbReference type="PANTHER" id="PTHR11954:SF6">
    <property type="entry name" value="MACROPHAGE MIGRATION INHIBITORY FACTOR"/>
    <property type="match status" value="1"/>
</dbReference>
<dbReference type="InterPro" id="IPR001398">
    <property type="entry name" value="Macrophage_inhib_fac"/>
</dbReference>
<dbReference type="GO" id="GO:0004167">
    <property type="term" value="F:dopachrome isomerase activity"/>
    <property type="evidence" value="ECO:0007669"/>
    <property type="project" value="UniProtKB-EC"/>
</dbReference>
<protein>
    <recommendedName>
        <fullName evidence="12">L-dopachrome isomerase</fullName>
        <ecNumber evidence="9">5.3.2.1</ecNumber>
        <ecNumber evidence="8">5.3.3.12</ecNumber>
    </recommendedName>
    <alternativeName>
        <fullName evidence="10">L-dopachrome tautomerase</fullName>
    </alternativeName>
    <alternativeName>
        <fullName evidence="11">Phenylpyruvate tautomerase</fullName>
    </alternativeName>
</protein>
<proteinExistence type="inferred from homology"/>
<evidence type="ECO:0000256" key="1">
    <source>
        <dbReference type="ARBA" id="ARBA00004613"/>
    </source>
</evidence>
<dbReference type="GO" id="GO:0005125">
    <property type="term" value="F:cytokine activity"/>
    <property type="evidence" value="ECO:0007669"/>
    <property type="project" value="UniProtKB-KW"/>
</dbReference>
<comment type="caution">
    <text evidence="13">The sequence shown here is derived from an EMBL/GenBank/DDBJ whole genome shotgun (WGS) entry which is preliminary data.</text>
</comment>
<comment type="catalytic activity">
    <reaction evidence="7">
        <text>L-dopachrome = 5,6-dihydroxyindole-2-carboxylate</text>
        <dbReference type="Rhea" id="RHEA:13041"/>
        <dbReference type="ChEBI" id="CHEBI:16875"/>
        <dbReference type="ChEBI" id="CHEBI:57509"/>
        <dbReference type="EC" id="5.3.3.12"/>
    </reaction>
</comment>
<dbReference type="Pfam" id="PF01187">
    <property type="entry name" value="MIF"/>
    <property type="match status" value="1"/>
</dbReference>
<keyword evidence="4" id="KW-0964">Secreted</keyword>
<dbReference type="EC" id="5.3.3.12" evidence="8"/>
<evidence type="ECO:0000256" key="3">
    <source>
        <dbReference type="ARBA" id="ARBA00022514"/>
    </source>
</evidence>
<gene>
    <name evidence="13" type="ORF">THAOC_34710</name>
</gene>
<evidence type="ECO:0000256" key="12">
    <source>
        <dbReference type="ARBA" id="ARBA00042730"/>
    </source>
</evidence>
<dbReference type="OrthoDB" id="255819at2759"/>
<evidence type="ECO:0000256" key="4">
    <source>
        <dbReference type="ARBA" id="ARBA00022525"/>
    </source>
</evidence>
<reference evidence="13 14" key="1">
    <citation type="journal article" date="2012" name="Genome Biol.">
        <title>Genome and low-iron response of an oceanic diatom adapted to chronic iron limitation.</title>
        <authorList>
            <person name="Lommer M."/>
            <person name="Specht M."/>
            <person name="Roy A.S."/>
            <person name="Kraemer L."/>
            <person name="Andreson R."/>
            <person name="Gutowska M.A."/>
            <person name="Wolf J."/>
            <person name="Bergner S.V."/>
            <person name="Schilhabel M.B."/>
            <person name="Klostermeier U.C."/>
            <person name="Beiko R.G."/>
            <person name="Rosenstiel P."/>
            <person name="Hippler M."/>
            <person name="Laroche J."/>
        </authorList>
    </citation>
    <scope>NUCLEOTIDE SEQUENCE [LARGE SCALE GENOMIC DNA]</scope>
    <source>
        <strain evidence="13 14">CCMP1005</strain>
    </source>
</reference>
<evidence type="ECO:0000313" key="13">
    <source>
        <dbReference type="EMBL" id="EJK46613.1"/>
    </source>
</evidence>
<dbReference type="Gene3D" id="3.30.429.10">
    <property type="entry name" value="Macrophage Migration Inhibitory Factor"/>
    <property type="match status" value="1"/>
</dbReference>
<evidence type="ECO:0000256" key="11">
    <source>
        <dbReference type="ARBA" id="ARBA00041912"/>
    </source>
</evidence>
<evidence type="ECO:0000256" key="5">
    <source>
        <dbReference type="ARBA" id="ARBA00023235"/>
    </source>
</evidence>
<comment type="similarity">
    <text evidence="2">Belongs to the MIF family.</text>
</comment>
<dbReference type="GO" id="GO:0005615">
    <property type="term" value="C:extracellular space"/>
    <property type="evidence" value="ECO:0007669"/>
    <property type="project" value="UniProtKB-KW"/>
</dbReference>
<dbReference type="AlphaFoldDB" id="K0R230"/>
<evidence type="ECO:0000256" key="7">
    <source>
        <dbReference type="ARBA" id="ARBA00036823"/>
    </source>
</evidence>
<dbReference type="PANTHER" id="PTHR11954">
    <property type="entry name" value="D-DOPACHROME DECARBOXYLASE"/>
    <property type="match status" value="1"/>
</dbReference>
<evidence type="ECO:0000256" key="6">
    <source>
        <dbReference type="ARBA" id="ARBA00036735"/>
    </source>
</evidence>
<evidence type="ECO:0000256" key="10">
    <source>
        <dbReference type="ARBA" id="ARBA00041631"/>
    </source>
</evidence>
<name>K0R230_THAOC</name>
<evidence type="ECO:0000256" key="2">
    <source>
        <dbReference type="ARBA" id="ARBA00005851"/>
    </source>
</evidence>
<dbReference type="eggNOG" id="KOG1759">
    <property type="taxonomic scope" value="Eukaryota"/>
</dbReference>
<comment type="subcellular location">
    <subcellularLocation>
        <location evidence="1">Secreted</location>
    </subcellularLocation>
</comment>
<organism evidence="13 14">
    <name type="scientific">Thalassiosira oceanica</name>
    <name type="common">Marine diatom</name>
    <dbReference type="NCBI Taxonomy" id="159749"/>
    <lineage>
        <taxon>Eukaryota</taxon>
        <taxon>Sar</taxon>
        <taxon>Stramenopiles</taxon>
        <taxon>Ochrophyta</taxon>
        <taxon>Bacillariophyta</taxon>
        <taxon>Coscinodiscophyceae</taxon>
        <taxon>Thalassiosirophycidae</taxon>
        <taxon>Thalassiosirales</taxon>
        <taxon>Thalassiosiraceae</taxon>
        <taxon>Thalassiosira</taxon>
    </lineage>
</organism>
<dbReference type="Proteomes" id="UP000266841">
    <property type="component" value="Unassembled WGS sequence"/>
</dbReference>
<keyword evidence="3" id="KW-0202">Cytokine</keyword>
<dbReference type="EC" id="5.3.2.1" evidence="9"/>
<dbReference type="GO" id="GO:0050178">
    <property type="term" value="F:phenylpyruvate tautomerase activity"/>
    <property type="evidence" value="ECO:0007669"/>
    <property type="project" value="UniProtKB-EC"/>
</dbReference>
<dbReference type="EMBL" id="AGNL01047641">
    <property type="protein sequence ID" value="EJK46613.1"/>
    <property type="molecule type" value="Genomic_DNA"/>
</dbReference>
<dbReference type="SUPFAM" id="SSF55331">
    <property type="entry name" value="Tautomerase/MIF"/>
    <property type="match status" value="1"/>
</dbReference>